<gene>
    <name evidence="3" type="ordered locus">Celgi_2914</name>
</gene>
<evidence type="ECO:0000313" key="4">
    <source>
        <dbReference type="Proteomes" id="UP000000485"/>
    </source>
</evidence>
<evidence type="ECO:0000259" key="2">
    <source>
        <dbReference type="Pfam" id="PF26345"/>
    </source>
</evidence>
<dbReference type="eggNOG" id="COG3183">
    <property type="taxonomic scope" value="Bacteria"/>
</dbReference>
<dbReference type="RefSeq" id="WP_013884924.1">
    <property type="nucleotide sequence ID" value="NC_015671.1"/>
</dbReference>
<dbReference type="HOGENOM" id="CLU_1747169_0_0_11"/>
<feature type="domain" description="ScoMcrA-like N-terminal head" evidence="2">
    <location>
        <begin position="5"/>
        <end position="91"/>
    </location>
</feature>
<dbReference type="STRING" id="593907.Celgi_2914"/>
<dbReference type="EMBL" id="CP002665">
    <property type="protein sequence ID" value="AEI13407.1"/>
    <property type="molecule type" value="Genomic_DNA"/>
</dbReference>
<dbReference type="KEGG" id="cga:Celgi_2914"/>
<feature type="compositionally biased region" description="Low complexity" evidence="1">
    <location>
        <begin position="95"/>
        <end position="115"/>
    </location>
</feature>
<feature type="region of interest" description="Disordered" evidence="1">
    <location>
        <begin position="88"/>
        <end position="118"/>
    </location>
</feature>
<protein>
    <recommendedName>
        <fullName evidence="2">ScoMcrA-like N-terminal head domain-containing protein</fullName>
    </recommendedName>
</protein>
<proteinExistence type="predicted"/>
<evidence type="ECO:0000256" key="1">
    <source>
        <dbReference type="SAM" id="MobiDB-lite"/>
    </source>
</evidence>
<evidence type="ECO:0000313" key="3">
    <source>
        <dbReference type="EMBL" id="AEI13407.1"/>
    </source>
</evidence>
<keyword evidence="4" id="KW-1185">Reference proteome</keyword>
<dbReference type="InterPro" id="IPR058807">
    <property type="entry name" value="ScoMcrA_N"/>
</dbReference>
<sequence>MATFSAVTRQHILQAIAEYDTRGPEDFLGVYGFEPSPEYALVHEGRRYDSKAVLGVAHRYATGRIALSDEFHGGMHAAATVLRKRGFEVDEPRSTPGAAPRPAAGTARRAATATRAVRKPAVPERVAPICPTCSTTLPGTGICDYCG</sequence>
<dbReference type="AlphaFoldDB" id="F8A5W7"/>
<dbReference type="Pfam" id="PF26345">
    <property type="entry name" value="ScoMcrA_N"/>
    <property type="match status" value="1"/>
</dbReference>
<name>F8A5W7_CELGA</name>
<dbReference type="Proteomes" id="UP000000485">
    <property type="component" value="Chromosome"/>
</dbReference>
<accession>F8A5W7</accession>
<organism evidence="3 4">
    <name type="scientific">Cellulomonas gilvus (strain ATCC 13127 / NRRL B-14078)</name>
    <name type="common">Cellvibrio gilvus</name>
    <dbReference type="NCBI Taxonomy" id="593907"/>
    <lineage>
        <taxon>Bacteria</taxon>
        <taxon>Bacillati</taxon>
        <taxon>Actinomycetota</taxon>
        <taxon>Actinomycetes</taxon>
        <taxon>Micrococcales</taxon>
        <taxon>Cellulomonadaceae</taxon>
        <taxon>Cellulomonas</taxon>
    </lineage>
</organism>
<reference evidence="4" key="1">
    <citation type="submission" date="2011-04" db="EMBL/GenBank/DDBJ databases">
        <title>Complete sequence of Cellvibrio gilvus ATCC 13127.</title>
        <authorList>
            <person name="Lucas S."/>
            <person name="Han J."/>
            <person name="Lapidus A."/>
            <person name="Cheng J.-F."/>
            <person name="Goodwin L."/>
            <person name="Pitluck S."/>
            <person name="Peters L."/>
            <person name="Munk A."/>
            <person name="Detter J.C."/>
            <person name="Han C."/>
            <person name="Tapia R."/>
            <person name="Land M."/>
            <person name="Hauser L."/>
            <person name="Kyrpides N."/>
            <person name="Ivanova N."/>
            <person name="Ovchinnikova G."/>
            <person name="Pagani I."/>
            <person name="Mead D."/>
            <person name="Brumm P."/>
            <person name="Woyke T."/>
        </authorList>
    </citation>
    <scope>NUCLEOTIDE SEQUENCE [LARGE SCALE GENOMIC DNA]</scope>
    <source>
        <strain evidence="4">ATCC 13127 / NRRL B-14078</strain>
    </source>
</reference>
<dbReference type="OrthoDB" id="9802640at2"/>